<dbReference type="CDD" id="cd01650">
    <property type="entry name" value="RT_nLTR_like"/>
    <property type="match status" value="1"/>
</dbReference>
<name>A0A6V7UNQ9_MELEN</name>
<evidence type="ECO:0000313" key="5">
    <source>
        <dbReference type="Proteomes" id="UP000580250"/>
    </source>
</evidence>
<feature type="domain" description="Reverse transcriptase" evidence="2">
    <location>
        <begin position="744"/>
        <end position="1008"/>
    </location>
</feature>
<dbReference type="SUPFAM" id="SSF56219">
    <property type="entry name" value="DNase I-like"/>
    <property type="match status" value="1"/>
</dbReference>
<dbReference type="InterPro" id="IPR036691">
    <property type="entry name" value="Endo/exonu/phosph_ase_sf"/>
</dbReference>
<sequence length="1206" mass="140255">MAPQKHIQTPNSNFSNKSSTKRPLTTSSPDLPAKRQQFLDQISSLNFDQIQDDTSISPAARTIISQLGSLLKTAACIISDMSQQQTISTLDIDNAISEKERQRSIVISGLPTSVQPLPSARAQEDRKNVSCILDKLGIEICPQSVYRLGKDHPTSNGAPPLVKCVFPASYFQKATLRAWLHHRNTLKQHPGFHNLYIRESMTTEQRNARKELQSKCKQKRMEDNGDWDKLGRQKSAWENSFSNNNYHLLPHTSIFSPLTLTNTHCKGAIQNTHSNNSKHNLKSILFNSRSLINKIKEFKNFILLNSFDIICVTETWIHDNLITTNELTFNGMFSVFACNRTTKTRGGGVLILIKNPIKAVEIYKEAQSGYEMIIIDIIKKGFTNVRLICIYFPPNLKNTSNVKLIKTLTKYYTHNTIICGDLNKPKIIWKEYISSIANDTIFLDFLMNFGYKQLITAPTHISGSILDLIITNKDNLISEIHIDKGFSNSDHFSIRFNIKVSKDQNTIHQYRNFTIENINRIKPILIYYLGFNEISPNIDNTMNEKFNNFYNLVQSITEQYFPYISVKEKSGFIYPSYIKKSIKDKQNLFNLLKQKQCSKSEYNRICNRTKYLIKNYLNSKISVISNNRKFINNFIKKSLKPKQNIPVLLHNNKYIFDDAEKTELFGIHFSEIFNNICGSNYDEPPLLINNDNTLDDIDFDILSVANTLKALPNKNSSTHEDISYKILRNCYDIFAPTLCELFRISLDSGDIPEEWKHSTIIPIFKNGNKSHIQNYRPISLTSTTCRVFEKILSSEILKFFMKNNLFSQHQFGFIPKRSTTTQMISILNKWYEGLLNNQNTDIIYFDFQKAFDKVPINYLLNKLQFYGIRGKIHRWIKNFLYNRTFTVRINDETSKIFYTHSGVPQGTILGPLLFTIYINDLPAKLGNQITPALYADDLKITYSYKVNNKLLQDEINLVNDWAHKWGLAIANNKSYVLYVGNKNPKTPYFIQDHKIEQVELVKDLGIYVDNKLTFKKHINIICRNAFLRVHQLLRTIHTYNPKIWGNIFKTYVLPILEYASPIWNPKQKDLVKKLEKVQKFYTRSALNKCRKTKLKYKDRLILFQLEPLLFRRYYLDLVTIYKIYFNLTSLNPTELFTLNSRPSRRHDYIIQVSRKNSKTTNSFLNRTIQIWNLLPKEIFINHTINTFKIHLRLCLPHILEKLQISI</sequence>
<comment type="caution">
    <text evidence="3">The sequence shown here is derived from an EMBL/GenBank/DDBJ whole genome shotgun (WGS) entry which is preliminary data.</text>
</comment>
<protein>
    <recommendedName>
        <fullName evidence="2">Reverse transcriptase domain-containing protein</fullName>
    </recommendedName>
</protein>
<dbReference type="Pfam" id="PF14529">
    <property type="entry name" value="Exo_endo_phos_2"/>
    <property type="match status" value="1"/>
</dbReference>
<dbReference type="PROSITE" id="PS50878">
    <property type="entry name" value="RT_POL"/>
    <property type="match status" value="1"/>
</dbReference>
<dbReference type="InterPro" id="IPR000477">
    <property type="entry name" value="RT_dom"/>
</dbReference>
<dbReference type="PANTHER" id="PTHR47510:SF3">
    <property type="entry name" value="ENDO_EXONUCLEASE_PHOSPHATASE DOMAIN-CONTAINING PROTEIN"/>
    <property type="match status" value="1"/>
</dbReference>
<dbReference type="GO" id="GO:0003824">
    <property type="term" value="F:catalytic activity"/>
    <property type="evidence" value="ECO:0007669"/>
    <property type="project" value="InterPro"/>
</dbReference>
<dbReference type="AlphaFoldDB" id="A0A6V7UNQ9"/>
<feature type="region of interest" description="Disordered" evidence="1">
    <location>
        <begin position="1"/>
        <end position="31"/>
    </location>
</feature>
<dbReference type="Pfam" id="PF00078">
    <property type="entry name" value="RVT_1"/>
    <property type="match status" value="1"/>
</dbReference>
<gene>
    <name evidence="3" type="ORF">MENT_LOCUS15496</name>
    <name evidence="4" type="ORF">MENT_LOCUS29465</name>
</gene>
<reference evidence="3 5" key="1">
    <citation type="submission" date="2020-08" db="EMBL/GenBank/DDBJ databases">
        <authorList>
            <person name="Koutsovoulos G."/>
            <person name="Danchin GJ E."/>
        </authorList>
    </citation>
    <scope>NUCLEOTIDE SEQUENCE [LARGE SCALE GENOMIC DNA]</scope>
</reference>
<evidence type="ECO:0000259" key="2">
    <source>
        <dbReference type="PROSITE" id="PS50878"/>
    </source>
</evidence>
<dbReference type="Proteomes" id="UP000580250">
    <property type="component" value="Unassembled WGS sequence"/>
</dbReference>
<evidence type="ECO:0000256" key="1">
    <source>
        <dbReference type="SAM" id="MobiDB-lite"/>
    </source>
</evidence>
<organism evidence="3 5">
    <name type="scientific">Meloidogyne enterolobii</name>
    <name type="common">Root-knot nematode worm</name>
    <name type="synonym">Meloidogyne mayaguensis</name>
    <dbReference type="NCBI Taxonomy" id="390850"/>
    <lineage>
        <taxon>Eukaryota</taxon>
        <taxon>Metazoa</taxon>
        <taxon>Ecdysozoa</taxon>
        <taxon>Nematoda</taxon>
        <taxon>Chromadorea</taxon>
        <taxon>Rhabditida</taxon>
        <taxon>Tylenchina</taxon>
        <taxon>Tylenchomorpha</taxon>
        <taxon>Tylenchoidea</taxon>
        <taxon>Meloidogynidae</taxon>
        <taxon>Meloidogyninae</taxon>
        <taxon>Meloidogyne</taxon>
    </lineage>
</organism>
<accession>A0A6V7UNQ9</accession>
<dbReference type="OrthoDB" id="410104at2759"/>
<dbReference type="Gene3D" id="3.60.10.10">
    <property type="entry name" value="Endonuclease/exonuclease/phosphatase"/>
    <property type="match status" value="1"/>
</dbReference>
<dbReference type="PRINTS" id="PR01345">
    <property type="entry name" value="CERVTRCPTASE"/>
</dbReference>
<dbReference type="InterPro" id="IPR043502">
    <property type="entry name" value="DNA/RNA_pol_sf"/>
</dbReference>
<proteinExistence type="predicted"/>
<evidence type="ECO:0000313" key="4">
    <source>
        <dbReference type="EMBL" id="CAD2177585.1"/>
    </source>
</evidence>
<feature type="compositionally biased region" description="Polar residues" evidence="1">
    <location>
        <begin position="1"/>
        <end position="29"/>
    </location>
</feature>
<evidence type="ECO:0000313" key="3">
    <source>
        <dbReference type="EMBL" id="CAD2162560.1"/>
    </source>
</evidence>
<dbReference type="EMBL" id="CAJEWN010000092">
    <property type="protein sequence ID" value="CAD2162560.1"/>
    <property type="molecule type" value="Genomic_DNA"/>
</dbReference>
<dbReference type="SUPFAM" id="SSF56672">
    <property type="entry name" value="DNA/RNA polymerases"/>
    <property type="match status" value="1"/>
</dbReference>
<dbReference type="EMBL" id="CAJEWN010000300">
    <property type="protein sequence ID" value="CAD2177585.1"/>
    <property type="molecule type" value="Genomic_DNA"/>
</dbReference>
<dbReference type="InterPro" id="IPR005135">
    <property type="entry name" value="Endo/exonuclease/phosphatase"/>
</dbReference>
<dbReference type="PANTHER" id="PTHR47510">
    <property type="entry name" value="REVERSE TRANSCRIPTASE DOMAIN-CONTAINING PROTEIN"/>
    <property type="match status" value="1"/>
</dbReference>